<dbReference type="PANTHER" id="PTHR30545:SF2">
    <property type="entry name" value="SUGAR FERMENTATION STIMULATION PROTEIN A"/>
    <property type="match status" value="1"/>
</dbReference>
<evidence type="ECO:0000313" key="5">
    <source>
        <dbReference type="Proteomes" id="UP000070456"/>
    </source>
</evidence>
<dbReference type="InterPro" id="IPR040452">
    <property type="entry name" value="SfsA_C"/>
</dbReference>
<dbReference type="HAMAP" id="MF_00095">
    <property type="entry name" value="SfsA"/>
    <property type="match status" value="1"/>
</dbReference>
<gene>
    <name evidence="1 4" type="primary">sfsA</name>
    <name evidence="4" type="ORF">AN619_07530</name>
</gene>
<dbReference type="CDD" id="cd22359">
    <property type="entry name" value="SfsA-like_bacterial"/>
    <property type="match status" value="1"/>
</dbReference>
<reference evidence="4 5" key="1">
    <citation type="submission" date="2015-12" db="EMBL/GenBank/DDBJ databases">
        <title>Draft genome sequence of the thermoanaerobe Thermotalea metallivorans, an isolate from the runoff channel of the Great Artesian Basin, Australia.</title>
        <authorList>
            <person name="Patel B.K."/>
        </authorList>
    </citation>
    <scope>NUCLEOTIDE SEQUENCE [LARGE SCALE GENOMIC DNA]</scope>
    <source>
        <strain evidence="4 5">B2-1</strain>
    </source>
</reference>
<dbReference type="GO" id="GO:0003677">
    <property type="term" value="F:DNA binding"/>
    <property type="evidence" value="ECO:0007669"/>
    <property type="project" value="InterPro"/>
</dbReference>
<evidence type="ECO:0000259" key="3">
    <source>
        <dbReference type="Pfam" id="PF17746"/>
    </source>
</evidence>
<dbReference type="InterPro" id="IPR005224">
    <property type="entry name" value="SfsA"/>
</dbReference>
<dbReference type="EMBL" id="LOEE01000021">
    <property type="protein sequence ID" value="KXG76761.1"/>
    <property type="molecule type" value="Genomic_DNA"/>
</dbReference>
<evidence type="ECO:0000313" key="4">
    <source>
        <dbReference type="EMBL" id="KXG76761.1"/>
    </source>
</evidence>
<dbReference type="RefSeq" id="WP_068555139.1">
    <property type="nucleotide sequence ID" value="NZ_LOEE01000021.1"/>
</dbReference>
<dbReference type="NCBIfam" id="TIGR00230">
    <property type="entry name" value="sfsA"/>
    <property type="match status" value="1"/>
</dbReference>
<dbReference type="Pfam" id="PF03749">
    <property type="entry name" value="SfsA"/>
    <property type="match status" value="1"/>
</dbReference>
<comment type="caution">
    <text evidence="4">The sequence shown here is derived from an EMBL/GenBank/DDBJ whole genome shotgun (WGS) entry which is preliminary data.</text>
</comment>
<dbReference type="Gene3D" id="3.40.1350.60">
    <property type="match status" value="1"/>
</dbReference>
<keyword evidence="5" id="KW-1185">Reference proteome</keyword>
<organism evidence="4 5">
    <name type="scientific">Thermotalea metallivorans</name>
    <dbReference type="NCBI Taxonomy" id="520762"/>
    <lineage>
        <taxon>Bacteria</taxon>
        <taxon>Bacillati</taxon>
        <taxon>Bacillota</taxon>
        <taxon>Clostridia</taxon>
        <taxon>Peptostreptococcales</taxon>
        <taxon>Thermotaleaceae</taxon>
        <taxon>Thermotalea</taxon>
    </lineage>
</organism>
<dbReference type="STRING" id="520762.AN619_07530"/>
<dbReference type="OrthoDB" id="9802365at2"/>
<dbReference type="InterPro" id="IPR041465">
    <property type="entry name" value="SfsA_N"/>
</dbReference>
<feature type="domain" description="SfsA N-terminal OB" evidence="3">
    <location>
        <begin position="15"/>
        <end position="80"/>
    </location>
</feature>
<protein>
    <recommendedName>
        <fullName evidence="1">Sugar fermentation stimulation protein homolog</fullName>
    </recommendedName>
</protein>
<dbReference type="Pfam" id="PF17746">
    <property type="entry name" value="SfsA_N"/>
    <property type="match status" value="1"/>
</dbReference>
<dbReference type="AlphaFoldDB" id="A0A140L886"/>
<dbReference type="PATRIC" id="fig|520762.4.peg.847"/>
<comment type="similarity">
    <text evidence="1">Belongs to the SfsA family.</text>
</comment>
<dbReference type="Gene3D" id="2.40.50.580">
    <property type="match status" value="1"/>
</dbReference>
<name>A0A140L886_9FIRM</name>
<proteinExistence type="inferred from homology"/>
<dbReference type="Proteomes" id="UP000070456">
    <property type="component" value="Unassembled WGS sequence"/>
</dbReference>
<evidence type="ECO:0000256" key="1">
    <source>
        <dbReference type="HAMAP-Rule" id="MF_00095"/>
    </source>
</evidence>
<accession>A0A140L886</accession>
<sequence length="232" mass="26070">MRVTINGELLEAVFIKRLNRFLAEIEVQGNLHKAHVPNTGRMKELLVEGARVIVRCISDGNRKTKYDLIMVYKGQDLVAIDAKLPNVLLEKALKENGIHPLEGFSHVQREVRFGKSRFDLALSNGSNLAFVEAKCVTYVGEDQAASFPDAPTERGRKHVLELIDVVKENMRGAVVFIVQREDALYFTPNRNIDPKFADAVTEAAKAGVEFYAFLCKVAPREIKLWKPIPVIL</sequence>
<evidence type="ECO:0000259" key="2">
    <source>
        <dbReference type="Pfam" id="PF03749"/>
    </source>
</evidence>
<feature type="domain" description="Sugar fermentation stimulation protein C-terminal" evidence="2">
    <location>
        <begin position="84"/>
        <end position="220"/>
    </location>
</feature>
<dbReference type="PANTHER" id="PTHR30545">
    <property type="entry name" value="SUGAR FERMENTATION STIMULATION PROTEIN A"/>
    <property type="match status" value="1"/>
</dbReference>